<evidence type="ECO:0000256" key="1">
    <source>
        <dbReference type="ARBA" id="ARBA00022448"/>
    </source>
</evidence>
<feature type="transmembrane region" description="Helical" evidence="4">
    <location>
        <begin position="150"/>
        <end position="170"/>
    </location>
</feature>
<feature type="transmembrane region" description="Helical" evidence="4">
    <location>
        <begin position="38"/>
        <end position="57"/>
    </location>
</feature>
<keyword evidence="4" id="KW-0472">Membrane</keyword>
<dbReference type="NCBIfam" id="TIGR00792">
    <property type="entry name" value="gph"/>
    <property type="match status" value="1"/>
</dbReference>
<feature type="transmembrane region" description="Helical" evidence="4">
    <location>
        <begin position="301"/>
        <end position="320"/>
    </location>
</feature>
<feature type="region of interest" description="Disordered" evidence="3">
    <location>
        <begin position="453"/>
        <end position="476"/>
    </location>
</feature>
<accession>A0A9E2KVR2</accession>
<sequence>MALSFKEKYSFGIGAFGKDIILAYVNVFLMIYFTDVLYLSPAFVGSLFFVARIWDAINDPVMGMIVDNTHNKFGKFRTWITIGTILNAIAFVGMFYSFGFEGKMLYTYISIVYIIYGMTYTMLDIPYWAWLPNLTDDPHEREQIGVIPRVFASSSYLIMGVVSFHLIYFLNNTFGAGDKNASLGYTLGAILIAIIYVTFIGITVVNVKETHNSTSNEKINLKHMWTILTQNEHLKSYIGLMLAYQLFNGGYGSFMIYYLKYVAGNQNLFSIYSACQLAEMVGLVLFPVVAKKLGRDTTYKIACLVPALGLVILGFSAIFMPASALLLATAMIMMKIGAGLIIGTITVLVADVIDYNQLKFGMRNESIICSAQTFLVKTSGAVCGLITGLSLTFLKYDPTLPQQSDLTINGLRLLVFIPSLIFILTSLFIYVKGYKLKGKVLYEVREKVAQLNSDNTTSSKETEERTEEVLLETINN</sequence>
<evidence type="ECO:0000256" key="2">
    <source>
        <dbReference type="ARBA" id="ARBA00022847"/>
    </source>
</evidence>
<dbReference type="CDD" id="cd17332">
    <property type="entry name" value="MFS_MelB_like"/>
    <property type="match status" value="1"/>
</dbReference>
<gene>
    <name evidence="5" type="primary">melB</name>
    <name evidence="5" type="ORF">IAA47_00035</name>
</gene>
<feature type="transmembrane region" description="Helical" evidence="4">
    <location>
        <begin position="182"/>
        <end position="205"/>
    </location>
</feature>
<comment type="caution">
    <text evidence="5">The sequence shown here is derived from an EMBL/GenBank/DDBJ whole genome shotgun (WGS) entry which is preliminary data.</text>
</comment>
<feature type="transmembrane region" description="Helical" evidence="4">
    <location>
        <begin position="12"/>
        <end position="32"/>
    </location>
</feature>
<dbReference type="AlphaFoldDB" id="A0A9E2KVR2"/>
<dbReference type="SUPFAM" id="SSF103473">
    <property type="entry name" value="MFS general substrate transporter"/>
    <property type="match status" value="1"/>
</dbReference>
<keyword evidence="1" id="KW-0813">Transport</keyword>
<name>A0A9E2KVR2_9FUSO</name>
<dbReference type="InterPro" id="IPR001927">
    <property type="entry name" value="Na/Gal_symport"/>
</dbReference>
<dbReference type="GO" id="GO:0005886">
    <property type="term" value="C:plasma membrane"/>
    <property type="evidence" value="ECO:0007669"/>
    <property type="project" value="TreeGrafter"/>
</dbReference>
<evidence type="ECO:0000313" key="5">
    <source>
        <dbReference type="EMBL" id="MBU3841383.1"/>
    </source>
</evidence>
<dbReference type="PANTHER" id="PTHR11328">
    <property type="entry name" value="MAJOR FACILITATOR SUPERFAMILY DOMAIN-CONTAINING PROTEIN"/>
    <property type="match status" value="1"/>
</dbReference>
<reference evidence="5" key="2">
    <citation type="submission" date="2021-04" db="EMBL/GenBank/DDBJ databases">
        <authorList>
            <person name="Gilroy R."/>
        </authorList>
    </citation>
    <scope>NUCLEOTIDE SEQUENCE</scope>
    <source>
        <strain evidence="5">A6-441</strain>
    </source>
</reference>
<keyword evidence="2" id="KW-0769">Symport</keyword>
<dbReference type="Pfam" id="PF13347">
    <property type="entry name" value="MFS_2"/>
    <property type="match status" value="1"/>
</dbReference>
<feature type="transmembrane region" description="Helical" evidence="4">
    <location>
        <begin position="374"/>
        <end position="393"/>
    </location>
</feature>
<evidence type="ECO:0000256" key="3">
    <source>
        <dbReference type="SAM" id="MobiDB-lite"/>
    </source>
</evidence>
<keyword evidence="4" id="KW-1133">Transmembrane helix</keyword>
<organism evidence="5 6">
    <name type="scientific">Candidatus Fusobacterium pullicola</name>
    <dbReference type="NCBI Taxonomy" id="2838601"/>
    <lineage>
        <taxon>Bacteria</taxon>
        <taxon>Fusobacteriati</taxon>
        <taxon>Fusobacteriota</taxon>
        <taxon>Fusobacteriia</taxon>
        <taxon>Fusobacteriales</taxon>
        <taxon>Fusobacteriaceae</taxon>
        <taxon>Fusobacterium</taxon>
    </lineage>
</organism>
<dbReference type="InterPro" id="IPR036259">
    <property type="entry name" value="MFS_trans_sf"/>
</dbReference>
<feature type="transmembrane region" description="Helical" evidence="4">
    <location>
        <begin position="78"/>
        <end position="99"/>
    </location>
</feature>
<proteinExistence type="predicted"/>
<dbReference type="InterPro" id="IPR039672">
    <property type="entry name" value="MFS_2"/>
</dbReference>
<dbReference type="EMBL" id="JAHLFN010000002">
    <property type="protein sequence ID" value="MBU3841383.1"/>
    <property type="molecule type" value="Genomic_DNA"/>
</dbReference>
<feature type="transmembrane region" description="Helical" evidence="4">
    <location>
        <begin position="105"/>
        <end position="129"/>
    </location>
</feature>
<keyword evidence="4" id="KW-0812">Transmembrane</keyword>
<dbReference type="GO" id="GO:0015293">
    <property type="term" value="F:symporter activity"/>
    <property type="evidence" value="ECO:0007669"/>
    <property type="project" value="UniProtKB-KW"/>
</dbReference>
<feature type="transmembrane region" description="Helical" evidence="4">
    <location>
        <begin position="413"/>
        <end position="431"/>
    </location>
</feature>
<protein>
    <submittedName>
        <fullName evidence="5">Melibiose:sodium transporter MelB</fullName>
    </submittedName>
</protein>
<dbReference type="NCBIfam" id="NF007749">
    <property type="entry name" value="PRK10429.1"/>
    <property type="match status" value="1"/>
</dbReference>
<dbReference type="GO" id="GO:0006814">
    <property type="term" value="P:sodium ion transport"/>
    <property type="evidence" value="ECO:0007669"/>
    <property type="project" value="InterPro"/>
</dbReference>
<feature type="transmembrane region" description="Helical" evidence="4">
    <location>
        <begin position="237"/>
        <end position="259"/>
    </location>
</feature>
<reference evidence="5" key="1">
    <citation type="journal article" date="2021" name="PeerJ">
        <title>Extensive microbial diversity within the chicken gut microbiome revealed by metagenomics and culture.</title>
        <authorList>
            <person name="Gilroy R."/>
            <person name="Ravi A."/>
            <person name="Getino M."/>
            <person name="Pursley I."/>
            <person name="Horton D.L."/>
            <person name="Alikhan N.F."/>
            <person name="Baker D."/>
            <person name="Gharbi K."/>
            <person name="Hall N."/>
            <person name="Watson M."/>
            <person name="Adriaenssens E.M."/>
            <person name="Foster-Nyarko E."/>
            <person name="Jarju S."/>
            <person name="Secka A."/>
            <person name="Antonio M."/>
            <person name="Oren A."/>
            <person name="Chaudhuri R.R."/>
            <person name="La Ragione R."/>
            <person name="Hildebrand F."/>
            <person name="Pallen M.J."/>
        </authorList>
    </citation>
    <scope>NUCLEOTIDE SEQUENCE</scope>
    <source>
        <strain evidence="5">A6-441</strain>
    </source>
</reference>
<dbReference type="GO" id="GO:0008643">
    <property type="term" value="P:carbohydrate transport"/>
    <property type="evidence" value="ECO:0007669"/>
    <property type="project" value="InterPro"/>
</dbReference>
<evidence type="ECO:0000313" key="6">
    <source>
        <dbReference type="Proteomes" id="UP000724657"/>
    </source>
</evidence>
<dbReference type="Proteomes" id="UP000724657">
    <property type="component" value="Unassembled WGS sequence"/>
</dbReference>
<feature type="transmembrane region" description="Helical" evidence="4">
    <location>
        <begin position="326"/>
        <end position="353"/>
    </location>
</feature>
<dbReference type="PANTHER" id="PTHR11328:SF36">
    <property type="entry name" value="MELIBIOSE PERMEASE"/>
    <property type="match status" value="1"/>
</dbReference>
<evidence type="ECO:0000256" key="4">
    <source>
        <dbReference type="SAM" id="Phobius"/>
    </source>
</evidence>
<dbReference type="Gene3D" id="1.20.1250.20">
    <property type="entry name" value="MFS general substrate transporter like domains"/>
    <property type="match status" value="2"/>
</dbReference>